<dbReference type="OrthoDB" id="4334774at2"/>
<evidence type="ECO:0000313" key="4">
    <source>
        <dbReference type="Proteomes" id="UP000244201"/>
    </source>
</evidence>
<organism evidence="3 4">
    <name type="scientific">Streptomyces lunaelactis</name>
    <dbReference type="NCBI Taxonomy" id="1535768"/>
    <lineage>
        <taxon>Bacteria</taxon>
        <taxon>Bacillati</taxon>
        <taxon>Actinomycetota</taxon>
        <taxon>Actinomycetes</taxon>
        <taxon>Kitasatosporales</taxon>
        <taxon>Streptomycetaceae</taxon>
        <taxon>Streptomyces</taxon>
    </lineage>
</organism>
<evidence type="ECO:0008006" key="5">
    <source>
        <dbReference type="Google" id="ProtNLM"/>
    </source>
</evidence>
<feature type="signal peptide" evidence="2">
    <location>
        <begin position="1"/>
        <end position="27"/>
    </location>
</feature>
<evidence type="ECO:0000256" key="1">
    <source>
        <dbReference type="SAM" id="MobiDB-lite"/>
    </source>
</evidence>
<dbReference type="PROSITE" id="PS51257">
    <property type="entry name" value="PROKAR_LIPOPROTEIN"/>
    <property type="match status" value="1"/>
</dbReference>
<dbReference type="EMBL" id="CP026304">
    <property type="protein sequence ID" value="AVZ75045.1"/>
    <property type="molecule type" value="Genomic_DNA"/>
</dbReference>
<evidence type="ECO:0000313" key="3">
    <source>
        <dbReference type="EMBL" id="AVZ75045.1"/>
    </source>
</evidence>
<sequence length="204" mass="21221">MNMRQISKARRAAAAATAAVALTLALAACGSDGDKPGKSSSAGQSSTPDNGGAVDEGGKGDPGSAQPQPDKVLATLKGEKGIELDITAAVRDTGGFVTIQGNLRNTTDQDFLNTSDWRGSELEISQAVGGGSLAGATFVDSKEKKRYYVLRDTENRPLVTTLSSVEAKATVPVFMQFPAPPETVNQVTFSLPTFQSVTLRLGSE</sequence>
<reference evidence="3 4" key="1">
    <citation type="submission" date="2018-01" db="EMBL/GenBank/DDBJ databases">
        <title>Complete genome sequence of Streptomyces lunaelactis MM109T, a Ferroverdin A producer isolated from cave moonmilk deposits.</title>
        <authorList>
            <person name="Naome A."/>
            <person name="Martinet L."/>
            <person name="Maciejewska M."/>
            <person name="Anderssen S."/>
            <person name="Adam D."/>
            <person name="Tenconi E."/>
            <person name="Deflandre B."/>
            <person name="Arguelles-Arias A."/>
            <person name="Calusinska M."/>
            <person name="Copieters W."/>
            <person name="Karim L."/>
            <person name="Hanikenne M."/>
            <person name="Baurain D."/>
            <person name="van Wezel G."/>
            <person name="Smargiasso N."/>
            <person name="de Pauw E."/>
            <person name="Delfosse P."/>
            <person name="Rigali S."/>
        </authorList>
    </citation>
    <scope>NUCLEOTIDE SEQUENCE [LARGE SCALE GENOMIC DNA]</scope>
    <source>
        <strain evidence="3 4">MM109</strain>
    </source>
</reference>
<protein>
    <recommendedName>
        <fullName evidence="5">DUF4352 domain-containing protein</fullName>
    </recommendedName>
</protein>
<feature type="region of interest" description="Disordered" evidence="1">
    <location>
        <begin position="31"/>
        <end position="70"/>
    </location>
</feature>
<dbReference type="AlphaFoldDB" id="A0A2R4T7C5"/>
<dbReference type="Proteomes" id="UP000244201">
    <property type="component" value="Chromosome"/>
</dbReference>
<keyword evidence="4" id="KW-1185">Reference proteome</keyword>
<proteinExistence type="predicted"/>
<feature type="chain" id="PRO_5015322483" description="DUF4352 domain-containing protein" evidence="2">
    <location>
        <begin position="28"/>
        <end position="204"/>
    </location>
</feature>
<dbReference type="KEGG" id="slk:SLUN_25530"/>
<gene>
    <name evidence="3" type="ORF">SLUN_25530</name>
</gene>
<name>A0A2R4T7C5_9ACTN</name>
<accession>A0A2R4T7C5</accession>
<keyword evidence="2" id="KW-0732">Signal</keyword>
<evidence type="ECO:0000256" key="2">
    <source>
        <dbReference type="SAM" id="SignalP"/>
    </source>
</evidence>